<evidence type="ECO:0000313" key="2">
    <source>
        <dbReference type="Proteomes" id="UP000006048"/>
    </source>
</evidence>
<dbReference type="AlphaFoldDB" id="I4B997"/>
<proteinExistence type="predicted"/>
<evidence type="ECO:0000313" key="1">
    <source>
        <dbReference type="EMBL" id="AFM13854.1"/>
    </source>
</evidence>
<sequence>MEYIAFLFLGIGVLLVAAGIMLQANERQRGSLSPLEAYARPTESTAPERMSMLKTTLTSQDLAPKVASTVVSHAAPVQQTVPGPFQFVQDAPAEPTSPPTPSVAVSVGKANPRLFEKFAYLYLDSSARNIYDGTGSVASFDLSEVNGIRRFGRGVFSYDGFGFYFDHNSGQERFPLQNLKTIGFYPNCIALTFRTNQPVALLFMEETESIRKVLETFRTEVG</sequence>
<dbReference type="EMBL" id="CP002959">
    <property type="protein sequence ID" value="AFM13854.1"/>
    <property type="molecule type" value="Genomic_DNA"/>
</dbReference>
<protein>
    <submittedName>
        <fullName evidence="1">Uncharacterized protein</fullName>
    </submittedName>
</protein>
<dbReference type="STRING" id="869212.Turpa_3215"/>
<dbReference type="Proteomes" id="UP000006048">
    <property type="component" value="Chromosome"/>
</dbReference>
<gene>
    <name evidence="1" type="ordered locus">Turpa_3215</name>
</gene>
<reference evidence="1 2" key="1">
    <citation type="submission" date="2012-06" db="EMBL/GenBank/DDBJ databases">
        <title>The complete chromosome of genome of Turneriella parva DSM 21527.</title>
        <authorList>
            <consortium name="US DOE Joint Genome Institute (JGI-PGF)"/>
            <person name="Lucas S."/>
            <person name="Han J."/>
            <person name="Lapidus A."/>
            <person name="Bruce D."/>
            <person name="Goodwin L."/>
            <person name="Pitluck S."/>
            <person name="Peters L."/>
            <person name="Kyrpides N."/>
            <person name="Mavromatis K."/>
            <person name="Ivanova N."/>
            <person name="Mikhailova N."/>
            <person name="Chertkov O."/>
            <person name="Detter J.C."/>
            <person name="Tapia R."/>
            <person name="Han C."/>
            <person name="Land M."/>
            <person name="Hauser L."/>
            <person name="Markowitz V."/>
            <person name="Cheng J.-F."/>
            <person name="Hugenholtz P."/>
            <person name="Woyke T."/>
            <person name="Wu D."/>
            <person name="Gronow S."/>
            <person name="Wellnitz S."/>
            <person name="Brambilla E."/>
            <person name="Klenk H.-P."/>
            <person name="Eisen J.A."/>
        </authorList>
    </citation>
    <scope>NUCLEOTIDE SEQUENCE [LARGE SCALE GENOMIC DNA]</scope>
    <source>
        <strain evidence="2">ATCC BAA-1111 / DSM 21527 / NCTC 11395 / H</strain>
    </source>
</reference>
<dbReference type="KEGG" id="tpx:Turpa_3215"/>
<accession>I4B997</accession>
<keyword evidence="2" id="KW-1185">Reference proteome</keyword>
<name>I4B997_TURPD</name>
<dbReference type="HOGENOM" id="CLU_1244905_0_0_12"/>
<dbReference type="RefSeq" id="WP_014804354.1">
    <property type="nucleotide sequence ID" value="NC_018020.1"/>
</dbReference>
<organism evidence="1 2">
    <name type="scientific">Turneriella parva (strain ATCC BAA-1111 / DSM 21527 / NCTC 11395 / H)</name>
    <name type="common">Leptospira parva</name>
    <dbReference type="NCBI Taxonomy" id="869212"/>
    <lineage>
        <taxon>Bacteria</taxon>
        <taxon>Pseudomonadati</taxon>
        <taxon>Spirochaetota</taxon>
        <taxon>Spirochaetia</taxon>
        <taxon>Leptospirales</taxon>
        <taxon>Leptospiraceae</taxon>
        <taxon>Turneriella</taxon>
    </lineage>
</organism>